<keyword evidence="5 13" id="KW-0444">Lipid biosynthesis</keyword>
<protein>
    <recommendedName>
        <fullName evidence="4 13">Tetraacyldisaccharide 4'-kinase</fullName>
        <ecNumber evidence="3 13">2.7.1.130</ecNumber>
    </recommendedName>
    <alternativeName>
        <fullName evidence="12 13">Lipid A 4'-kinase</fullName>
    </alternativeName>
</protein>
<dbReference type="Proteomes" id="UP000432089">
    <property type="component" value="Unassembled WGS sequence"/>
</dbReference>
<dbReference type="HAMAP" id="MF_00409">
    <property type="entry name" value="LpxK"/>
    <property type="match status" value="1"/>
</dbReference>
<evidence type="ECO:0000256" key="10">
    <source>
        <dbReference type="ARBA" id="ARBA00022840"/>
    </source>
</evidence>
<evidence type="ECO:0000256" key="7">
    <source>
        <dbReference type="ARBA" id="ARBA00022679"/>
    </source>
</evidence>
<comment type="function">
    <text evidence="1 13">Transfers the gamma-phosphate of ATP to the 4'-position of a tetraacyldisaccharide 1-phosphate intermediate (termed DS-1-P) to form tetraacyldisaccharide 1,4'-bis-phosphate (lipid IVA).</text>
</comment>
<keyword evidence="7 13" id="KW-0808">Transferase</keyword>
<accession>A0A7V7PTH2</accession>
<keyword evidence="10 13" id="KW-0067">ATP-binding</keyword>
<sequence>MAGETPAFWWRAPGWQTACLAPFASAYGAAAARRLERGERAEAGVPVVCVGNFTVGGGGKTPTAIALGRAARAEGLSPGFVSRGHGGALREATLVDLAHHHAGLVGDEPMLLAQEAPTAVAADRKRAAALLVAAGADFLVMDDGFQSARLAADLTLVAIDAGRGLGNARVVPAGPLRAPLRDQIRHADALLVIGRGSAGDAAIRLTARSNRPVFEARLLAREAERFRERRVFAFAGIADPEKFYRSLREAGATLAGARDFPDHHRFSEEEMHDLREAARRAGADLVTTAKDLVRLEGGGETAARFREAVDVFAVDLVFEPPELARRFVREAVAAFKARRLRP</sequence>
<organism evidence="14 15">
    <name type="scientific">Plantimonas leprariae</name>
    <dbReference type="NCBI Taxonomy" id="2615207"/>
    <lineage>
        <taxon>Bacteria</taxon>
        <taxon>Pseudomonadati</taxon>
        <taxon>Pseudomonadota</taxon>
        <taxon>Alphaproteobacteria</taxon>
        <taxon>Hyphomicrobiales</taxon>
        <taxon>Aurantimonadaceae</taxon>
        <taxon>Plantimonas</taxon>
    </lineage>
</organism>
<dbReference type="GO" id="GO:0009245">
    <property type="term" value="P:lipid A biosynthetic process"/>
    <property type="evidence" value="ECO:0007669"/>
    <property type="project" value="UniProtKB-UniRule"/>
</dbReference>
<dbReference type="Pfam" id="PF02606">
    <property type="entry name" value="LpxK"/>
    <property type="match status" value="1"/>
</dbReference>
<comment type="pathway">
    <text evidence="2 13">Glycolipid biosynthesis; lipid IV(A) biosynthesis; lipid IV(A) from (3R)-3-hydroxytetradecanoyl-[acyl-carrier-protein] and UDP-N-acetyl-alpha-D-glucosamine: step 6/6.</text>
</comment>
<dbReference type="GO" id="GO:0005886">
    <property type="term" value="C:plasma membrane"/>
    <property type="evidence" value="ECO:0007669"/>
    <property type="project" value="TreeGrafter"/>
</dbReference>
<evidence type="ECO:0000256" key="3">
    <source>
        <dbReference type="ARBA" id="ARBA00012071"/>
    </source>
</evidence>
<name>A0A7V7PTH2_9HYPH</name>
<keyword evidence="15" id="KW-1185">Reference proteome</keyword>
<proteinExistence type="inferred from homology"/>
<keyword evidence="11 13" id="KW-0443">Lipid metabolism</keyword>
<dbReference type="PANTHER" id="PTHR42724:SF1">
    <property type="entry name" value="TETRAACYLDISACCHARIDE 4'-KINASE, MITOCHONDRIAL-RELATED"/>
    <property type="match status" value="1"/>
</dbReference>
<reference evidence="14 15" key="1">
    <citation type="submission" date="2019-09" db="EMBL/GenBank/DDBJ databases">
        <title>YIM 132180 draft genome.</title>
        <authorList>
            <person name="Zhang K."/>
        </authorList>
    </citation>
    <scope>NUCLEOTIDE SEQUENCE [LARGE SCALE GENOMIC DNA]</scope>
    <source>
        <strain evidence="14 15">YIM 132180</strain>
    </source>
</reference>
<dbReference type="RefSeq" id="WP_150967960.1">
    <property type="nucleotide sequence ID" value="NZ_VZDO01000001.1"/>
</dbReference>
<evidence type="ECO:0000256" key="6">
    <source>
        <dbReference type="ARBA" id="ARBA00022556"/>
    </source>
</evidence>
<dbReference type="EC" id="2.7.1.130" evidence="3 13"/>
<comment type="similarity">
    <text evidence="13">Belongs to the LpxK family.</text>
</comment>
<dbReference type="GO" id="GO:0009244">
    <property type="term" value="P:lipopolysaccharide core region biosynthetic process"/>
    <property type="evidence" value="ECO:0007669"/>
    <property type="project" value="TreeGrafter"/>
</dbReference>
<dbReference type="NCBIfam" id="TIGR00682">
    <property type="entry name" value="lpxK"/>
    <property type="match status" value="1"/>
</dbReference>
<dbReference type="GO" id="GO:0009029">
    <property type="term" value="F:lipid-A 4'-kinase activity"/>
    <property type="evidence" value="ECO:0007669"/>
    <property type="project" value="UniProtKB-UniRule"/>
</dbReference>
<evidence type="ECO:0000256" key="11">
    <source>
        <dbReference type="ARBA" id="ARBA00023098"/>
    </source>
</evidence>
<evidence type="ECO:0000256" key="1">
    <source>
        <dbReference type="ARBA" id="ARBA00002274"/>
    </source>
</evidence>
<dbReference type="UniPathway" id="UPA00359">
    <property type="reaction ID" value="UER00482"/>
</dbReference>
<evidence type="ECO:0000256" key="8">
    <source>
        <dbReference type="ARBA" id="ARBA00022741"/>
    </source>
</evidence>
<evidence type="ECO:0000256" key="5">
    <source>
        <dbReference type="ARBA" id="ARBA00022516"/>
    </source>
</evidence>
<evidence type="ECO:0000313" key="14">
    <source>
        <dbReference type="EMBL" id="KAB0682986.1"/>
    </source>
</evidence>
<dbReference type="AlphaFoldDB" id="A0A7V7PTH2"/>
<evidence type="ECO:0000256" key="2">
    <source>
        <dbReference type="ARBA" id="ARBA00004870"/>
    </source>
</evidence>
<comment type="catalytic activity">
    <reaction evidence="13">
        <text>a lipid A disaccharide + ATP = a lipid IVA + ADP + H(+)</text>
        <dbReference type="Rhea" id="RHEA:67840"/>
        <dbReference type="ChEBI" id="CHEBI:15378"/>
        <dbReference type="ChEBI" id="CHEBI:30616"/>
        <dbReference type="ChEBI" id="CHEBI:176343"/>
        <dbReference type="ChEBI" id="CHEBI:176425"/>
        <dbReference type="ChEBI" id="CHEBI:456216"/>
        <dbReference type="EC" id="2.7.1.130"/>
    </reaction>
</comment>
<keyword evidence="8 13" id="KW-0547">Nucleotide-binding</keyword>
<evidence type="ECO:0000256" key="13">
    <source>
        <dbReference type="HAMAP-Rule" id="MF_00409"/>
    </source>
</evidence>
<evidence type="ECO:0000313" key="15">
    <source>
        <dbReference type="Proteomes" id="UP000432089"/>
    </source>
</evidence>
<dbReference type="EMBL" id="VZDO01000001">
    <property type="protein sequence ID" value="KAB0682986.1"/>
    <property type="molecule type" value="Genomic_DNA"/>
</dbReference>
<dbReference type="SUPFAM" id="SSF52540">
    <property type="entry name" value="P-loop containing nucleoside triphosphate hydrolases"/>
    <property type="match status" value="1"/>
</dbReference>
<evidence type="ECO:0000256" key="12">
    <source>
        <dbReference type="ARBA" id="ARBA00029757"/>
    </source>
</evidence>
<keyword evidence="6 13" id="KW-0441">Lipid A biosynthesis</keyword>
<dbReference type="PANTHER" id="PTHR42724">
    <property type="entry name" value="TETRAACYLDISACCHARIDE 4'-KINASE"/>
    <property type="match status" value="1"/>
</dbReference>
<keyword evidence="9 13" id="KW-0418">Kinase</keyword>
<comment type="caution">
    <text evidence="14">The sequence shown here is derived from an EMBL/GenBank/DDBJ whole genome shotgun (WGS) entry which is preliminary data.</text>
</comment>
<dbReference type="InterPro" id="IPR003758">
    <property type="entry name" value="LpxK"/>
</dbReference>
<evidence type="ECO:0000256" key="9">
    <source>
        <dbReference type="ARBA" id="ARBA00022777"/>
    </source>
</evidence>
<feature type="binding site" evidence="13">
    <location>
        <begin position="54"/>
        <end position="61"/>
    </location>
    <ligand>
        <name>ATP</name>
        <dbReference type="ChEBI" id="CHEBI:30616"/>
    </ligand>
</feature>
<gene>
    <name evidence="13" type="primary">lpxK</name>
    <name evidence="14" type="ORF">F6X38_00415</name>
</gene>
<dbReference type="GO" id="GO:0005524">
    <property type="term" value="F:ATP binding"/>
    <property type="evidence" value="ECO:0007669"/>
    <property type="project" value="UniProtKB-UniRule"/>
</dbReference>
<dbReference type="InterPro" id="IPR027417">
    <property type="entry name" value="P-loop_NTPase"/>
</dbReference>
<evidence type="ECO:0000256" key="4">
    <source>
        <dbReference type="ARBA" id="ARBA00016436"/>
    </source>
</evidence>